<name>A0A1T4SBT5_9ACTN</name>
<dbReference type="Proteomes" id="UP000190637">
    <property type="component" value="Unassembled WGS sequence"/>
</dbReference>
<accession>A0A1T4SBT5</accession>
<gene>
    <name evidence="2" type="ORF">SAMN02745673_03334</name>
</gene>
<organism evidence="2 3">
    <name type="scientific">Marinactinospora thermotolerans DSM 45154</name>
    <dbReference type="NCBI Taxonomy" id="1122192"/>
    <lineage>
        <taxon>Bacteria</taxon>
        <taxon>Bacillati</taxon>
        <taxon>Actinomycetota</taxon>
        <taxon>Actinomycetes</taxon>
        <taxon>Streptosporangiales</taxon>
        <taxon>Nocardiopsidaceae</taxon>
        <taxon>Marinactinospora</taxon>
    </lineage>
</organism>
<keyword evidence="3" id="KW-1185">Reference proteome</keyword>
<dbReference type="OrthoDB" id="3398488at2"/>
<dbReference type="AlphaFoldDB" id="A0A1T4SBT5"/>
<protein>
    <submittedName>
        <fullName evidence="2">Uncharacterized protein</fullName>
    </submittedName>
</protein>
<evidence type="ECO:0000313" key="2">
    <source>
        <dbReference type="EMBL" id="SKA25637.1"/>
    </source>
</evidence>
<feature type="region of interest" description="Disordered" evidence="1">
    <location>
        <begin position="1"/>
        <end position="75"/>
    </location>
</feature>
<feature type="compositionally biased region" description="Acidic residues" evidence="1">
    <location>
        <begin position="16"/>
        <end position="29"/>
    </location>
</feature>
<dbReference type="EMBL" id="FUWS01000009">
    <property type="protein sequence ID" value="SKA25637.1"/>
    <property type="molecule type" value="Genomic_DNA"/>
</dbReference>
<dbReference type="STRING" id="1122192.SAMN02745673_03334"/>
<evidence type="ECO:0000256" key="1">
    <source>
        <dbReference type="SAM" id="MobiDB-lite"/>
    </source>
</evidence>
<proteinExistence type="predicted"/>
<dbReference type="RefSeq" id="WP_078762622.1">
    <property type="nucleotide sequence ID" value="NZ_FUWS01000009.1"/>
</dbReference>
<feature type="compositionally biased region" description="Basic and acidic residues" evidence="1">
    <location>
        <begin position="43"/>
        <end position="56"/>
    </location>
</feature>
<evidence type="ECO:0000313" key="3">
    <source>
        <dbReference type="Proteomes" id="UP000190637"/>
    </source>
</evidence>
<reference evidence="2 3" key="1">
    <citation type="submission" date="2017-02" db="EMBL/GenBank/DDBJ databases">
        <authorList>
            <person name="Peterson S.W."/>
        </authorList>
    </citation>
    <scope>NUCLEOTIDE SEQUENCE [LARGE SCALE GENOMIC DNA]</scope>
    <source>
        <strain evidence="2 3">DSM 45154</strain>
    </source>
</reference>
<sequence>MTSDPQRTPASRPDEPLEESSVEAPEADAAEQRASLGDEEGDWLDRASAEADREVSEGDAVEQAIEVQLDEDDYR</sequence>